<evidence type="ECO:0000313" key="2">
    <source>
        <dbReference type="Proteomes" id="UP000007266"/>
    </source>
</evidence>
<accession>D6X3N5</accession>
<reference evidence="1 2" key="1">
    <citation type="journal article" date="2008" name="Nature">
        <title>The genome of the model beetle and pest Tribolium castaneum.</title>
        <authorList>
            <consortium name="Tribolium Genome Sequencing Consortium"/>
            <person name="Richards S."/>
            <person name="Gibbs R.A."/>
            <person name="Weinstock G.M."/>
            <person name="Brown S.J."/>
            <person name="Denell R."/>
            <person name="Beeman R.W."/>
            <person name="Gibbs R."/>
            <person name="Beeman R.W."/>
            <person name="Brown S.J."/>
            <person name="Bucher G."/>
            <person name="Friedrich M."/>
            <person name="Grimmelikhuijzen C.J."/>
            <person name="Klingler M."/>
            <person name="Lorenzen M."/>
            <person name="Richards S."/>
            <person name="Roth S."/>
            <person name="Schroder R."/>
            <person name="Tautz D."/>
            <person name="Zdobnov E.M."/>
            <person name="Muzny D."/>
            <person name="Gibbs R.A."/>
            <person name="Weinstock G.M."/>
            <person name="Attaway T."/>
            <person name="Bell S."/>
            <person name="Buhay C.J."/>
            <person name="Chandrabose M.N."/>
            <person name="Chavez D."/>
            <person name="Clerk-Blankenburg K.P."/>
            <person name="Cree A."/>
            <person name="Dao M."/>
            <person name="Davis C."/>
            <person name="Chacko J."/>
            <person name="Dinh H."/>
            <person name="Dugan-Rocha S."/>
            <person name="Fowler G."/>
            <person name="Garner T.T."/>
            <person name="Garnes J."/>
            <person name="Gnirke A."/>
            <person name="Hawes A."/>
            <person name="Hernandez J."/>
            <person name="Hines S."/>
            <person name="Holder M."/>
            <person name="Hume J."/>
            <person name="Jhangiani S.N."/>
            <person name="Joshi V."/>
            <person name="Khan Z.M."/>
            <person name="Jackson L."/>
            <person name="Kovar C."/>
            <person name="Kowis A."/>
            <person name="Lee S."/>
            <person name="Lewis L.R."/>
            <person name="Margolis J."/>
            <person name="Morgan M."/>
            <person name="Nazareth L.V."/>
            <person name="Nguyen N."/>
            <person name="Okwuonu G."/>
            <person name="Parker D."/>
            <person name="Richards S."/>
            <person name="Ruiz S.J."/>
            <person name="Santibanez J."/>
            <person name="Savard J."/>
            <person name="Scherer S.E."/>
            <person name="Schneider B."/>
            <person name="Sodergren E."/>
            <person name="Tautz D."/>
            <person name="Vattahil S."/>
            <person name="Villasana D."/>
            <person name="White C.S."/>
            <person name="Wright R."/>
            <person name="Park Y."/>
            <person name="Beeman R.W."/>
            <person name="Lord J."/>
            <person name="Oppert B."/>
            <person name="Lorenzen M."/>
            <person name="Brown S."/>
            <person name="Wang L."/>
            <person name="Savard J."/>
            <person name="Tautz D."/>
            <person name="Richards S."/>
            <person name="Weinstock G."/>
            <person name="Gibbs R.A."/>
            <person name="Liu Y."/>
            <person name="Worley K."/>
            <person name="Weinstock G."/>
            <person name="Elsik C.G."/>
            <person name="Reese J.T."/>
            <person name="Elhaik E."/>
            <person name="Landan G."/>
            <person name="Graur D."/>
            <person name="Arensburger P."/>
            <person name="Atkinson P."/>
            <person name="Beeman R.W."/>
            <person name="Beidler J."/>
            <person name="Brown S.J."/>
            <person name="Demuth J.P."/>
            <person name="Drury D.W."/>
            <person name="Du Y.Z."/>
            <person name="Fujiwara H."/>
            <person name="Lorenzen M."/>
            <person name="Maselli V."/>
            <person name="Osanai M."/>
            <person name="Park Y."/>
            <person name="Robertson H.M."/>
            <person name="Tu Z."/>
            <person name="Wang J.J."/>
            <person name="Wang S."/>
            <person name="Richards S."/>
            <person name="Song H."/>
            <person name="Zhang L."/>
            <person name="Sodergren E."/>
            <person name="Werner D."/>
            <person name="Stanke M."/>
            <person name="Morgenstern B."/>
            <person name="Solovyev V."/>
            <person name="Kosarev P."/>
            <person name="Brown G."/>
            <person name="Chen H.C."/>
            <person name="Ermolaeva O."/>
            <person name="Hlavina W."/>
            <person name="Kapustin Y."/>
            <person name="Kiryutin B."/>
            <person name="Kitts P."/>
            <person name="Maglott D."/>
            <person name="Pruitt K."/>
            <person name="Sapojnikov V."/>
            <person name="Souvorov A."/>
            <person name="Mackey A.J."/>
            <person name="Waterhouse R.M."/>
            <person name="Wyder S."/>
            <person name="Zdobnov E.M."/>
            <person name="Zdobnov E.M."/>
            <person name="Wyder S."/>
            <person name="Kriventseva E.V."/>
            <person name="Kadowaki T."/>
            <person name="Bork P."/>
            <person name="Aranda M."/>
            <person name="Bao R."/>
            <person name="Beermann A."/>
            <person name="Berns N."/>
            <person name="Bolognesi R."/>
            <person name="Bonneton F."/>
            <person name="Bopp D."/>
            <person name="Brown S.J."/>
            <person name="Bucher G."/>
            <person name="Butts T."/>
            <person name="Chaumot A."/>
            <person name="Denell R.E."/>
            <person name="Ferrier D.E."/>
            <person name="Friedrich M."/>
            <person name="Gordon C.M."/>
            <person name="Jindra M."/>
            <person name="Klingler M."/>
            <person name="Lan Q."/>
            <person name="Lattorff H.M."/>
            <person name="Laudet V."/>
            <person name="von Levetsow C."/>
            <person name="Liu Z."/>
            <person name="Lutz R."/>
            <person name="Lynch J.A."/>
            <person name="da Fonseca R.N."/>
            <person name="Posnien N."/>
            <person name="Reuter R."/>
            <person name="Roth S."/>
            <person name="Savard J."/>
            <person name="Schinko J.B."/>
            <person name="Schmitt C."/>
            <person name="Schoppmeier M."/>
            <person name="Schroder R."/>
            <person name="Shippy T.D."/>
            <person name="Simonnet F."/>
            <person name="Marques-Souza H."/>
            <person name="Tautz D."/>
            <person name="Tomoyasu Y."/>
            <person name="Trauner J."/>
            <person name="Van der Zee M."/>
            <person name="Vervoort M."/>
            <person name="Wittkopp N."/>
            <person name="Wimmer E.A."/>
            <person name="Yang X."/>
            <person name="Jones A.K."/>
            <person name="Sattelle D.B."/>
            <person name="Ebert P.R."/>
            <person name="Nelson D."/>
            <person name="Scott J.G."/>
            <person name="Beeman R.W."/>
            <person name="Muthukrishnan S."/>
            <person name="Kramer K.J."/>
            <person name="Arakane Y."/>
            <person name="Beeman R.W."/>
            <person name="Zhu Q."/>
            <person name="Hogenkamp D."/>
            <person name="Dixit R."/>
            <person name="Oppert B."/>
            <person name="Jiang H."/>
            <person name="Zou Z."/>
            <person name="Marshall J."/>
            <person name="Elpidina E."/>
            <person name="Vinokurov K."/>
            <person name="Oppert C."/>
            <person name="Zou Z."/>
            <person name="Evans J."/>
            <person name="Lu Z."/>
            <person name="Zhao P."/>
            <person name="Sumathipala N."/>
            <person name="Altincicek B."/>
            <person name="Vilcinskas A."/>
            <person name="Williams M."/>
            <person name="Hultmark D."/>
            <person name="Hetru C."/>
            <person name="Jiang H."/>
            <person name="Grimmelikhuijzen C.J."/>
            <person name="Hauser F."/>
            <person name="Cazzamali G."/>
            <person name="Williamson M."/>
            <person name="Park Y."/>
            <person name="Li B."/>
            <person name="Tanaka Y."/>
            <person name="Predel R."/>
            <person name="Neupert S."/>
            <person name="Schachtner J."/>
            <person name="Verleyen P."/>
            <person name="Raible F."/>
            <person name="Bork P."/>
            <person name="Friedrich M."/>
            <person name="Walden K.K."/>
            <person name="Robertson H.M."/>
            <person name="Angeli S."/>
            <person name="Foret S."/>
            <person name="Bucher G."/>
            <person name="Schuetz S."/>
            <person name="Maleszka R."/>
            <person name="Wimmer E.A."/>
            <person name="Beeman R.W."/>
            <person name="Lorenzen M."/>
            <person name="Tomoyasu Y."/>
            <person name="Miller S.C."/>
            <person name="Grossmann D."/>
            <person name="Bucher G."/>
        </authorList>
    </citation>
    <scope>NUCLEOTIDE SEQUENCE [LARGE SCALE GENOMIC DNA]</scope>
    <source>
        <strain evidence="1 2">Georgia GA2</strain>
    </source>
</reference>
<evidence type="ECO:0000313" key="1">
    <source>
        <dbReference type="EMBL" id="EEZ97392.1"/>
    </source>
</evidence>
<proteinExistence type="predicted"/>
<sequence>MCRWGKWYANLTLRSKLPLAPHSSRRYMLASNNLPTNSLYDESIRYMVEGFTTLGESFSLIAANLVAEDPSQWREIQILQLGHPDW</sequence>
<dbReference type="Proteomes" id="UP000007266">
    <property type="component" value="Linkage group 10"/>
</dbReference>
<reference evidence="1 2" key="2">
    <citation type="journal article" date="2010" name="Nucleic Acids Res.">
        <title>BeetleBase in 2010: revisions to provide comprehensive genomic information for Tribolium castaneum.</title>
        <authorList>
            <person name="Kim H.S."/>
            <person name="Murphy T."/>
            <person name="Xia J."/>
            <person name="Caragea D."/>
            <person name="Park Y."/>
            <person name="Beeman R.W."/>
            <person name="Lorenzen M.D."/>
            <person name="Butcher S."/>
            <person name="Manak J.R."/>
            <person name="Brown S.J."/>
        </authorList>
    </citation>
    <scope>GENOME REANNOTATION</scope>
    <source>
        <strain evidence="1 2">Georgia GA2</strain>
    </source>
</reference>
<gene>
    <name evidence="1" type="primary">GLEAN_11218</name>
    <name evidence="1" type="ORF">TcasGA2_TC011218</name>
</gene>
<dbReference type="EMBL" id="KQ971376">
    <property type="protein sequence ID" value="EEZ97392.1"/>
    <property type="molecule type" value="Genomic_DNA"/>
</dbReference>
<name>D6X3N5_TRICA</name>
<keyword evidence="2" id="KW-1185">Reference proteome</keyword>
<dbReference type="HOGENOM" id="CLU_2500816_0_0_1"/>
<dbReference type="AlphaFoldDB" id="D6X3N5"/>
<organism evidence="1 2">
    <name type="scientific">Tribolium castaneum</name>
    <name type="common">Red flour beetle</name>
    <dbReference type="NCBI Taxonomy" id="7070"/>
    <lineage>
        <taxon>Eukaryota</taxon>
        <taxon>Metazoa</taxon>
        <taxon>Ecdysozoa</taxon>
        <taxon>Arthropoda</taxon>
        <taxon>Hexapoda</taxon>
        <taxon>Insecta</taxon>
        <taxon>Pterygota</taxon>
        <taxon>Neoptera</taxon>
        <taxon>Endopterygota</taxon>
        <taxon>Coleoptera</taxon>
        <taxon>Polyphaga</taxon>
        <taxon>Cucujiformia</taxon>
        <taxon>Tenebrionidae</taxon>
        <taxon>Tenebrionidae incertae sedis</taxon>
        <taxon>Tribolium</taxon>
    </lineage>
</organism>
<protein>
    <submittedName>
        <fullName evidence="1">Uncharacterized protein</fullName>
    </submittedName>
</protein>